<feature type="chain" id="PRO_5004875782" evidence="1">
    <location>
        <begin position="21"/>
        <end position="71"/>
    </location>
</feature>
<evidence type="ECO:0000256" key="1">
    <source>
        <dbReference type="SAM" id="SignalP"/>
    </source>
</evidence>
<dbReference type="AlphaFoldDB" id="W6A9T7"/>
<dbReference type="KEGG" id="ssab:SSABA_v1c03830"/>
<dbReference type="STRING" id="1276257.SSABA_v1c03830"/>
<keyword evidence="3" id="KW-1185">Reference proteome</keyword>
<name>W6A9T7_9MOLU</name>
<dbReference type="Proteomes" id="UP000019265">
    <property type="component" value="Chromosome"/>
</dbReference>
<evidence type="ECO:0000313" key="3">
    <source>
        <dbReference type="Proteomes" id="UP000019265"/>
    </source>
</evidence>
<feature type="signal peptide" evidence="1">
    <location>
        <begin position="1"/>
        <end position="20"/>
    </location>
</feature>
<dbReference type="HOGENOM" id="CLU_2738026_0_0_14"/>
<organism evidence="2 3">
    <name type="scientific">Spiroplasma sabaudiense Ar-1343</name>
    <dbReference type="NCBI Taxonomy" id="1276257"/>
    <lineage>
        <taxon>Bacteria</taxon>
        <taxon>Bacillati</taxon>
        <taxon>Mycoplasmatota</taxon>
        <taxon>Mollicutes</taxon>
        <taxon>Entomoplasmatales</taxon>
        <taxon>Spiroplasmataceae</taxon>
        <taxon>Spiroplasma</taxon>
    </lineage>
</organism>
<evidence type="ECO:0000313" key="2">
    <source>
        <dbReference type="EMBL" id="AHI53792.1"/>
    </source>
</evidence>
<keyword evidence="1" id="KW-0732">Signal</keyword>
<dbReference type="RefSeq" id="WP_025250929.1">
    <property type="nucleotide sequence ID" value="NZ_CP006934.1"/>
</dbReference>
<dbReference type="PATRIC" id="fig|1276257.3.peg.391"/>
<gene>
    <name evidence="2" type="ORF">SSABA_v1c03830</name>
</gene>
<dbReference type="EMBL" id="CP006934">
    <property type="protein sequence ID" value="AHI53792.1"/>
    <property type="molecule type" value="Genomic_DNA"/>
</dbReference>
<proteinExistence type="predicted"/>
<protein>
    <submittedName>
        <fullName evidence="2">Uncharacterized protein</fullName>
    </submittedName>
</protein>
<reference evidence="2 3" key="1">
    <citation type="journal article" date="2014" name="Genome Biol. Evol.">
        <title>Molecular evolution of the substrate utilization strategies and putative virulence factors in mosquito-associated Spiroplasma species.</title>
        <authorList>
            <person name="Chang T.H."/>
            <person name="Lo W.S."/>
            <person name="Ku C."/>
            <person name="Chen L.L."/>
            <person name="Kuo C.H."/>
        </authorList>
    </citation>
    <scope>NUCLEOTIDE SEQUENCE [LARGE SCALE GENOMIC DNA]</scope>
    <source>
        <strain evidence="2">Ar-1343</strain>
    </source>
</reference>
<sequence>MFKISSILLSSLIATPNLLAIKNVNNQNNNNILVQEANMESQVRSSGGNPIGTPATDREILRFSNKVTNYQ</sequence>
<accession>W6A9T7</accession>